<accession>A0ABY7M310</accession>
<organism evidence="7 8">
    <name type="scientific">Tepidiforma flava</name>
    <dbReference type="NCBI Taxonomy" id="3004094"/>
    <lineage>
        <taxon>Bacteria</taxon>
        <taxon>Bacillati</taxon>
        <taxon>Chloroflexota</taxon>
        <taxon>Tepidiformia</taxon>
        <taxon>Tepidiformales</taxon>
        <taxon>Tepidiformaceae</taxon>
        <taxon>Tepidiforma</taxon>
    </lineage>
</organism>
<feature type="transmembrane region" description="Helical" evidence="5">
    <location>
        <begin position="304"/>
        <end position="325"/>
    </location>
</feature>
<feature type="transmembrane region" description="Helical" evidence="5">
    <location>
        <begin position="43"/>
        <end position="63"/>
    </location>
</feature>
<evidence type="ECO:0000313" key="7">
    <source>
        <dbReference type="EMBL" id="WBL35030.1"/>
    </source>
</evidence>
<feature type="transmembrane region" description="Helical" evidence="5">
    <location>
        <begin position="280"/>
        <end position="298"/>
    </location>
</feature>
<comment type="subcellular location">
    <subcellularLocation>
        <location evidence="1">Cell membrane</location>
        <topology evidence="1">Multi-pass membrane protein</topology>
    </subcellularLocation>
</comment>
<evidence type="ECO:0000256" key="5">
    <source>
        <dbReference type="SAM" id="Phobius"/>
    </source>
</evidence>
<feature type="transmembrane region" description="Helical" evidence="5">
    <location>
        <begin position="220"/>
        <end position="242"/>
    </location>
</feature>
<dbReference type="InterPro" id="IPR053160">
    <property type="entry name" value="MFS_DHA3_Transporter"/>
</dbReference>
<dbReference type="SUPFAM" id="SSF103473">
    <property type="entry name" value="MFS general substrate transporter"/>
    <property type="match status" value="1"/>
</dbReference>
<evidence type="ECO:0000313" key="8">
    <source>
        <dbReference type="Proteomes" id="UP001212803"/>
    </source>
</evidence>
<feature type="transmembrane region" description="Helical" evidence="5">
    <location>
        <begin position="248"/>
        <end position="268"/>
    </location>
</feature>
<feature type="transmembrane region" description="Helical" evidence="5">
    <location>
        <begin position="365"/>
        <end position="385"/>
    </location>
</feature>
<dbReference type="EMBL" id="CP115149">
    <property type="protein sequence ID" value="WBL35030.1"/>
    <property type="molecule type" value="Genomic_DNA"/>
</dbReference>
<feature type="transmembrane region" description="Helical" evidence="5">
    <location>
        <begin position="12"/>
        <end position="31"/>
    </location>
</feature>
<evidence type="ECO:0000256" key="3">
    <source>
        <dbReference type="ARBA" id="ARBA00022989"/>
    </source>
</evidence>
<feature type="transmembrane region" description="Helical" evidence="5">
    <location>
        <begin position="75"/>
        <end position="97"/>
    </location>
</feature>
<dbReference type="PANTHER" id="PTHR23530">
    <property type="entry name" value="TRANSPORT PROTEIN-RELATED"/>
    <property type="match status" value="1"/>
</dbReference>
<dbReference type="InterPro" id="IPR036259">
    <property type="entry name" value="MFS_trans_sf"/>
</dbReference>
<dbReference type="Pfam" id="PF07690">
    <property type="entry name" value="MFS_1"/>
    <property type="match status" value="1"/>
</dbReference>
<feature type="domain" description="Major facilitator superfamily (MFS) profile" evidence="6">
    <location>
        <begin position="1"/>
        <end position="391"/>
    </location>
</feature>
<dbReference type="Proteomes" id="UP001212803">
    <property type="component" value="Chromosome"/>
</dbReference>
<feature type="transmembrane region" description="Helical" evidence="5">
    <location>
        <begin position="142"/>
        <end position="163"/>
    </location>
</feature>
<keyword evidence="3 5" id="KW-1133">Transmembrane helix</keyword>
<dbReference type="InterPro" id="IPR011701">
    <property type="entry name" value="MFS"/>
</dbReference>
<keyword evidence="8" id="KW-1185">Reference proteome</keyword>
<proteinExistence type="predicted"/>
<protein>
    <submittedName>
        <fullName evidence="7">MFS transporter</fullName>
    </submittedName>
</protein>
<name>A0ABY7M310_9CHLR</name>
<dbReference type="Gene3D" id="1.20.1250.20">
    <property type="entry name" value="MFS general substrate transporter like domains"/>
    <property type="match status" value="1"/>
</dbReference>
<dbReference type="RefSeq" id="WP_270055558.1">
    <property type="nucleotide sequence ID" value="NZ_CP115149.1"/>
</dbReference>
<keyword evidence="4 5" id="KW-0472">Membrane</keyword>
<dbReference type="InterPro" id="IPR020846">
    <property type="entry name" value="MFS_dom"/>
</dbReference>
<evidence type="ECO:0000256" key="4">
    <source>
        <dbReference type="ARBA" id="ARBA00023136"/>
    </source>
</evidence>
<dbReference type="PROSITE" id="PS50850">
    <property type="entry name" value="MFS"/>
    <property type="match status" value="1"/>
</dbReference>
<feature type="transmembrane region" description="Helical" evidence="5">
    <location>
        <begin position="337"/>
        <end position="359"/>
    </location>
</feature>
<keyword evidence="2 5" id="KW-0812">Transmembrane</keyword>
<reference evidence="7 8" key="1">
    <citation type="journal article" date="2023" name="ISME J.">
        <title>Thermophilic Dehalococcoidia with unusual traits shed light on an unexpected past.</title>
        <authorList>
            <person name="Palmer M."/>
            <person name="Covington J.K."/>
            <person name="Zhou E.M."/>
            <person name="Thomas S.C."/>
            <person name="Habib N."/>
            <person name="Seymour C.O."/>
            <person name="Lai D."/>
            <person name="Johnston J."/>
            <person name="Hashimi A."/>
            <person name="Jiao J.Y."/>
            <person name="Muok A.R."/>
            <person name="Liu L."/>
            <person name="Xian W.D."/>
            <person name="Zhi X.Y."/>
            <person name="Li M.M."/>
            <person name="Silva L.P."/>
            <person name="Bowen B.P."/>
            <person name="Louie K."/>
            <person name="Briegel A."/>
            <person name="Pett-Ridge J."/>
            <person name="Weber P.K."/>
            <person name="Tocheva E.I."/>
            <person name="Woyke T."/>
            <person name="Northen T.R."/>
            <person name="Mayali X."/>
            <person name="Li W.J."/>
            <person name="Hedlund B.P."/>
        </authorList>
    </citation>
    <scope>NUCLEOTIDE SEQUENCE [LARGE SCALE GENOMIC DNA]</scope>
    <source>
        <strain evidence="7 8">YIM 72310</strain>
    </source>
</reference>
<sequence>MTPEQAARRNTRLYYGFVFFNDFGLWFGIWIKYLVVERGLELKYILLMDVPFWLAVASLEAPFGALADRIGHSKVLAIGAGVYSLTILGFGLTTNYWMLFADYMLWAVAQACRSGADQAIVFDSLKAAGREGEFSRIAGRGFALTMSAGLAGIVLGGFVAAWAGMAFTVQVSAVTPLAAMAVALLMREPKLAHERRGYLEQVRSGFSYAWSHRPVRASMLLLTALMMVTFAPVVLMQPFLIVHEVPTGWFGVFQAPVRLAGVAAALLAWRVIGRAGRERVLGAASLSVVAAFAGLAVWDSVAAFSLFAVPAVVQGLVRPALDSFINEQTPSDRRATVLSVVSLAFSLQVGILEATLGFITDDVGIRAAFGFTAAVFAVLLPAVYLPWRRAYRQTKAAGAAAPAAAG</sequence>
<evidence type="ECO:0000256" key="1">
    <source>
        <dbReference type="ARBA" id="ARBA00004651"/>
    </source>
</evidence>
<gene>
    <name evidence="7" type="ORF">O0235_09550</name>
</gene>
<dbReference type="PANTHER" id="PTHR23530:SF1">
    <property type="entry name" value="PERMEASE, MAJOR FACILITATOR SUPERFAMILY-RELATED"/>
    <property type="match status" value="1"/>
</dbReference>
<evidence type="ECO:0000256" key="2">
    <source>
        <dbReference type="ARBA" id="ARBA00022692"/>
    </source>
</evidence>
<evidence type="ECO:0000259" key="6">
    <source>
        <dbReference type="PROSITE" id="PS50850"/>
    </source>
</evidence>